<dbReference type="SUPFAM" id="SSF52540">
    <property type="entry name" value="P-loop containing nucleoside triphosphate hydrolases"/>
    <property type="match status" value="1"/>
</dbReference>
<evidence type="ECO:0000259" key="2">
    <source>
        <dbReference type="Pfam" id="PF09818"/>
    </source>
</evidence>
<evidence type="ECO:0000313" key="6">
    <source>
        <dbReference type="Proteomes" id="UP001163046"/>
    </source>
</evidence>
<evidence type="ECO:0000313" key="5">
    <source>
        <dbReference type="EMBL" id="KAJ7393412.1"/>
    </source>
</evidence>
<dbReference type="InterPro" id="IPR046833">
    <property type="entry name" value="ABC_N"/>
</dbReference>
<organism evidence="5 6">
    <name type="scientific">Desmophyllum pertusum</name>
    <dbReference type="NCBI Taxonomy" id="174260"/>
    <lineage>
        <taxon>Eukaryota</taxon>
        <taxon>Metazoa</taxon>
        <taxon>Cnidaria</taxon>
        <taxon>Anthozoa</taxon>
        <taxon>Hexacorallia</taxon>
        <taxon>Scleractinia</taxon>
        <taxon>Caryophylliina</taxon>
        <taxon>Caryophylliidae</taxon>
        <taxon>Desmophyllum</taxon>
    </lineage>
</organism>
<dbReference type="EMBL" id="MU825398">
    <property type="protein sequence ID" value="KAJ7393412.1"/>
    <property type="molecule type" value="Genomic_DNA"/>
</dbReference>
<dbReference type="InterPro" id="IPR019195">
    <property type="entry name" value="ABC_ATPase_put"/>
</dbReference>
<feature type="domain" description="ATPase of the ABC class N-terminal" evidence="3">
    <location>
        <begin position="41"/>
        <end position="196"/>
    </location>
</feature>
<feature type="domain" description="ATPase of the ABC class C-terminal" evidence="2">
    <location>
        <begin position="202"/>
        <end position="476"/>
    </location>
</feature>
<reference evidence="5" key="1">
    <citation type="submission" date="2023-01" db="EMBL/GenBank/DDBJ databases">
        <title>Genome assembly of the deep-sea coral Lophelia pertusa.</title>
        <authorList>
            <person name="Herrera S."/>
            <person name="Cordes E."/>
        </authorList>
    </citation>
    <scope>NUCLEOTIDE SEQUENCE</scope>
    <source>
        <strain evidence="5">USNM1676648</strain>
        <tissue evidence="5">Polyp</tissue>
    </source>
</reference>
<dbReference type="InterPro" id="IPR049069">
    <property type="entry name" value="MRB1590-like_C"/>
</dbReference>
<dbReference type="PANTHER" id="PTHR38149:SF1">
    <property type="entry name" value="ATPASE"/>
    <property type="match status" value="1"/>
</dbReference>
<feature type="compositionally biased region" description="Polar residues" evidence="1">
    <location>
        <begin position="606"/>
        <end position="617"/>
    </location>
</feature>
<dbReference type="Pfam" id="PF20446">
    <property type="entry name" value="ABC_N"/>
    <property type="match status" value="1"/>
</dbReference>
<proteinExistence type="predicted"/>
<dbReference type="OrthoDB" id="189459at2759"/>
<keyword evidence="6" id="KW-1185">Reference proteome</keyword>
<dbReference type="InterPro" id="IPR027417">
    <property type="entry name" value="P-loop_NTPase"/>
</dbReference>
<sequence>MEVEEGGEIEAEEEAAIKRGEDQSLLHMTGDLASQASRNSENLAYILADIEGKSYKAYHDILEKIQSDPFAPPSLFRVTMDQEVACYPEFANSSRIQQIATGDYLTRKFSNLVRHGGHDKQLSGGGEGWHGKKGGNLNIETPCQHVLERTSCLVRPDSVELRFTVSLPARGRSILGHICKKIITEDLPQVIEKAVPYSAQDKTALQKHVQCVEDQDYLRCQLLAANLVAFVRDGAVLPRVSGADDRPMDMSSVTLFKSPDSLRVEFDLPHAGKVTGMGIPKGVTLIVGGGFHGKSTLLNAIQVGVYNHIPGDGREFVCTDPTAFTIRAEDGRSVEKVDIRPFIDNLPFGRDTSRFSTQDASGSTSQAANIIEALETGSKCLLIDEDTSATNFMIRDTRMQKLVATEKEPITPFIFKVRSLYEDFGISSILVIGGSGDYFQVADHVVMMDCYSSRDVTDKAKAIAQEHSESNAQSPMPFVMPVPRIPIANSFDATRGDREKVRVKGKTQFGFQVQFGSEEIDLSYIEQLGEYSQIRVIADVMLYARNNYMDGKRSLLEVLQKVEHDFDNNGLDVLSPRTLLGSYSRPKTPRDRRCHQPLESTGHEMSWQSDSAGNGNI</sequence>
<gene>
    <name evidence="5" type="ORF">OS493_006385</name>
</gene>
<evidence type="ECO:0000259" key="4">
    <source>
        <dbReference type="Pfam" id="PF21117"/>
    </source>
</evidence>
<evidence type="ECO:0000256" key="1">
    <source>
        <dbReference type="SAM" id="MobiDB-lite"/>
    </source>
</evidence>
<feature type="region of interest" description="Disordered" evidence="1">
    <location>
        <begin position="579"/>
        <end position="617"/>
    </location>
</feature>
<dbReference type="AlphaFoldDB" id="A0A9X0A4T3"/>
<protein>
    <submittedName>
        <fullName evidence="5">Uncharacterized protein</fullName>
    </submittedName>
</protein>
<feature type="domain" description="MRB1590-like C-terminal" evidence="4">
    <location>
        <begin position="512"/>
        <end position="586"/>
    </location>
</feature>
<dbReference type="PANTHER" id="PTHR38149">
    <property type="entry name" value="ATPASE"/>
    <property type="match status" value="1"/>
</dbReference>
<accession>A0A9X0A4T3</accession>
<dbReference type="Pfam" id="PF21117">
    <property type="entry name" value="MRB1590_C"/>
    <property type="match status" value="1"/>
</dbReference>
<dbReference type="Pfam" id="PF09818">
    <property type="entry name" value="ABC_ATPase"/>
    <property type="match status" value="1"/>
</dbReference>
<dbReference type="Proteomes" id="UP001163046">
    <property type="component" value="Unassembled WGS sequence"/>
</dbReference>
<name>A0A9X0A4T3_9CNID</name>
<comment type="caution">
    <text evidence="5">The sequence shown here is derived from an EMBL/GenBank/DDBJ whole genome shotgun (WGS) entry which is preliminary data.</text>
</comment>
<evidence type="ECO:0000259" key="3">
    <source>
        <dbReference type="Pfam" id="PF20446"/>
    </source>
</evidence>
<dbReference type="InterPro" id="IPR046834">
    <property type="entry name" value="ABC_ATPase_C"/>
</dbReference>